<dbReference type="GO" id="GO:0008270">
    <property type="term" value="F:zinc ion binding"/>
    <property type="evidence" value="ECO:0007669"/>
    <property type="project" value="UniProtKB-KW"/>
</dbReference>
<dbReference type="Proteomes" id="UP000249949">
    <property type="component" value="Chromosome"/>
</dbReference>
<evidence type="ECO:0000256" key="4">
    <source>
        <dbReference type="ARBA" id="ARBA00023163"/>
    </source>
</evidence>
<name>A0A2Z2HLN1_9ARCH</name>
<comment type="similarity">
    <text evidence="1">Belongs to the TFIIB family.</text>
</comment>
<proteinExistence type="inferred from homology"/>
<dbReference type="AlphaFoldDB" id="A0A2Z2HLN1"/>
<dbReference type="KEGG" id="nct:NMSP_1248"/>
<dbReference type="GO" id="GO:0017025">
    <property type="term" value="F:TBP-class protein binding"/>
    <property type="evidence" value="ECO:0007669"/>
    <property type="project" value="InterPro"/>
</dbReference>
<dbReference type="InterPro" id="IPR013137">
    <property type="entry name" value="Znf_TFIIB"/>
</dbReference>
<evidence type="ECO:0000256" key="5">
    <source>
        <dbReference type="PROSITE-ProRule" id="PRU00469"/>
    </source>
</evidence>
<dbReference type="EMBL" id="CP021324">
    <property type="protein sequence ID" value="ARS64863.1"/>
    <property type="molecule type" value="Genomic_DNA"/>
</dbReference>
<feature type="domain" description="TFIIB-type" evidence="7">
    <location>
        <begin position="10"/>
        <end position="42"/>
    </location>
</feature>
<keyword evidence="4" id="KW-0804">Transcription</keyword>
<evidence type="ECO:0000259" key="7">
    <source>
        <dbReference type="PROSITE" id="PS51134"/>
    </source>
</evidence>
<keyword evidence="9" id="KW-1185">Reference proteome</keyword>
<dbReference type="GO" id="GO:0097550">
    <property type="term" value="C:transcription preinitiation complex"/>
    <property type="evidence" value="ECO:0007669"/>
    <property type="project" value="TreeGrafter"/>
</dbReference>
<keyword evidence="5" id="KW-0863">Zinc-finger</keyword>
<dbReference type="SUPFAM" id="SSF47954">
    <property type="entry name" value="Cyclin-like"/>
    <property type="match status" value="2"/>
</dbReference>
<dbReference type="SUPFAM" id="SSF57783">
    <property type="entry name" value="Zinc beta-ribbon"/>
    <property type="match status" value="1"/>
</dbReference>
<dbReference type="Gene3D" id="1.10.472.170">
    <property type="match status" value="1"/>
</dbReference>
<evidence type="ECO:0000313" key="9">
    <source>
        <dbReference type="Proteomes" id="UP000249949"/>
    </source>
</evidence>
<dbReference type="CDD" id="cd00043">
    <property type="entry name" value="CYCLIN_SF"/>
    <property type="match status" value="1"/>
</dbReference>
<sequence>MQYVKNQVKETGTACIECGKKSIVEDFDTKEKSCSGCGIVVDEPNIDYATDETKKEGSGGRTGPQEDPMMQMGTIISQTGKDAFGKQVKATYVENGKSNNYLYGIITQDKRSKSKGIKTIIKANNEIIRLCNELKINEEIKQRGAEIFRDVKKEKMTAGRDALVLSAACLYLACRESGQSKTIKDFMRHCNCKTTIFIRYFRTIQKTFEIQTEIMSPKKFISRIASRTEPPINAIIEKHACDIVDQLSDQAGKDPIGLAAAALCYVCRLKNYKHTLRNIAIAASVNEVTVRNRIKDIEKYHNKK</sequence>
<dbReference type="PANTHER" id="PTHR11618">
    <property type="entry name" value="TRANSCRIPTION INITIATION FACTOR IIB-RELATED"/>
    <property type="match status" value="1"/>
</dbReference>
<evidence type="ECO:0000256" key="1">
    <source>
        <dbReference type="ARBA" id="ARBA00010857"/>
    </source>
</evidence>
<feature type="region of interest" description="Disordered" evidence="6">
    <location>
        <begin position="48"/>
        <end position="69"/>
    </location>
</feature>
<evidence type="ECO:0000313" key="8">
    <source>
        <dbReference type="EMBL" id="ARS64863.1"/>
    </source>
</evidence>
<dbReference type="RefSeq" id="WP_086907908.1">
    <property type="nucleotide sequence ID" value="NZ_CP021324.1"/>
</dbReference>
<keyword evidence="3" id="KW-0805">Transcription regulation</keyword>
<evidence type="ECO:0000256" key="3">
    <source>
        <dbReference type="ARBA" id="ARBA00023015"/>
    </source>
</evidence>
<gene>
    <name evidence="8" type="primary">tfb_6</name>
    <name evidence="8" type="ORF">NMSP_1248</name>
</gene>
<dbReference type="PRINTS" id="PR00685">
    <property type="entry name" value="TIFACTORIIB"/>
</dbReference>
<dbReference type="GeneID" id="32901698"/>
<dbReference type="PANTHER" id="PTHR11618:SF13">
    <property type="entry name" value="TRANSCRIPTION INITIATION FACTOR IIB"/>
    <property type="match status" value="1"/>
</dbReference>
<dbReference type="Pfam" id="PF00382">
    <property type="entry name" value="TFIIB"/>
    <property type="match status" value="2"/>
</dbReference>
<dbReference type="InterPro" id="IPR013150">
    <property type="entry name" value="TFIIB_cyclin"/>
</dbReference>
<protein>
    <submittedName>
        <fullName evidence="8">Transcription initiation factor IIB</fullName>
    </submittedName>
</protein>
<dbReference type="InterPro" id="IPR000812">
    <property type="entry name" value="TFIIB"/>
</dbReference>
<dbReference type="PROSITE" id="PS51134">
    <property type="entry name" value="ZF_TFIIB"/>
    <property type="match status" value="1"/>
</dbReference>
<accession>A0A2Z2HLN1</accession>
<keyword evidence="8" id="KW-0648">Protein biosynthesis</keyword>
<evidence type="ECO:0000256" key="6">
    <source>
        <dbReference type="SAM" id="MobiDB-lite"/>
    </source>
</evidence>
<dbReference type="OrthoDB" id="7429at2157"/>
<keyword evidence="8" id="KW-0396">Initiation factor</keyword>
<dbReference type="GO" id="GO:0003743">
    <property type="term" value="F:translation initiation factor activity"/>
    <property type="evidence" value="ECO:0007669"/>
    <property type="project" value="UniProtKB-KW"/>
</dbReference>
<dbReference type="Pfam" id="PF08271">
    <property type="entry name" value="Zn_Ribbon_TF"/>
    <property type="match status" value="1"/>
</dbReference>
<keyword evidence="5" id="KW-0862">Zinc</keyword>
<organism evidence="8 9">
    <name type="scientific">Candidatus Nitrosomarinus catalinensis</name>
    <dbReference type="NCBI Taxonomy" id="1898749"/>
    <lineage>
        <taxon>Archaea</taxon>
        <taxon>Nitrososphaerota</taxon>
        <taxon>Nitrososphaeria</taxon>
        <taxon>Nitrosopumilales</taxon>
        <taxon>Nitrosopumilaceae</taxon>
        <taxon>Candidatus Nitrosomarinus</taxon>
    </lineage>
</organism>
<dbReference type="SMART" id="SM00385">
    <property type="entry name" value="CYCLIN"/>
    <property type="match status" value="2"/>
</dbReference>
<evidence type="ECO:0000256" key="2">
    <source>
        <dbReference type="ARBA" id="ARBA00022737"/>
    </source>
</evidence>
<keyword evidence="2" id="KW-0677">Repeat</keyword>
<dbReference type="InterPro" id="IPR013763">
    <property type="entry name" value="Cyclin-like_dom"/>
</dbReference>
<dbReference type="Gene3D" id="1.10.472.10">
    <property type="entry name" value="Cyclin-like"/>
    <property type="match status" value="1"/>
</dbReference>
<reference evidence="8 9" key="1">
    <citation type="journal article" date="2017" name="Environ. Microbiol.">
        <title>Genome and epigenome of a novel marine Thaumarchaeota strain suggest viral infection, phosphorothioation DNA modification and multiple restriction systems.</title>
        <authorList>
            <person name="Ahlgren N.A."/>
            <person name="Chen Y."/>
            <person name="Needham D.M."/>
            <person name="Parada A.E."/>
            <person name="Sachdeva R."/>
            <person name="Trinh V."/>
            <person name="Chen T."/>
            <person name="Fuhrman J.A."/>
        </authorList>
    </citation>
    <scope>NUCLEOTIDE SEQUENCE [LARGE SCALE GENOMIC DNA]</scope>
    <source>
        <strain evidence="8 9">SPOT01</strain>
    </source>
</reference>
<keyword evidence="5" id="KW-0479">Metal-binding</keyword>
<dbReference type="InterPro" id="IPR036915">
    <property type="entry name" value="Cyclin-like_sf"/>
</dbReference>
<dbReference type="GO" id="GO:0070897">
    <property type="term" value="P:transcription preinitiation complex assembly"/>
    <property type="evidence" value="ECO:0007669"/>
    <property type="project" value="InterPro"/>
</dbReference>